<keyword evidence="1" id="KW-0812">Transmembrane</keyword>
<protein>
    <submittedName>
        <fullName evidence="2">Uncharacterized protein</fullName>
    </submittedName>
</protein>
<evidence type="ECO:0000313" key="3">
    <source>
        <dbReference type="Proteomes" id="UP001472866"/>
    </source>
</evidence>
<dbReference type="EMBL" id="CP151502">
    <property type="protein sequence ID" value="WZN59767.1"/>
    <property type="molecule type" value="Genomic_DNA"/>
</dbReference>
<keyword evidence="1" id="KW-0472">Membrane</keyword>
<keyword evidence="3" id="KW-1185">Reference proteome</keyword>
<dbReference type="Proteomes" id="UP001472866">
    <property type="component" value="Chromosome 02"/>
</dbReference>
<evidence type="ECO:0000313" key="2">
    <source>
        <dbReference type="EMBL" id="WZN59767.1"/>
    </source>
</evidence>
<organism evidence="2 3">
    <name type="scientific">Chloropicon roscoffensis</name>
    <dbReference type="NCBI Taxonomy" id="1461544"/>
    <lineage>
        <taxon>Eukaryota</taxon>
        <taxon>Viridiplantae</taxon>
        <taxon>Chlorophyta</taxon>
        <taxon>Chloropicophyceae</taxon>
        <taxon>Chloropicales</taxon>
        <taxon>Chloropicaceae</taxon>
        <taxon>Chloropicon</taxon>
    </lineage>
</organism>
<gene>
    <name evidence="2" type="ORF">HKI87_02g12930</name>
</gene>
<dbReference type="AlphaFoldDB" id="A0AAX4P0E5"/>
<keyword evidence="1" id="KW-1133">Transmembrane helix</keyword>
<feature type="transmembrane region" description="Helical" evidence="1">
    <location>
        <begin position="94"/>
        <end position="116"/>
    </location>
</feature>
<sequence>MERARGLLALKPEGLARVVRGGAALRRTSLRAQPLAAPGVTGGSFTTSAEGRRRRTGCGGVKLVVRAGASASPGDGGSRRPPPSSKRAIALRRYLYSPALVAFSCCVLKAVSFGFKPLGVLMTCSMLGFTVPFGPQTLWDTVPCCALVGALLYFTSRMELDWVARMGILLGGLGAVYLSWRVQGPVPSLPRRVPQYIQARLERQYEREAFLEKTARWRDGGGRAEVASTGRPKG</sequence>
<feature type="transmembrane region" description="Helical" evidence="1">
    <location>
        <begin position="136"/>
        <end position="155"/>
    </location>
</feature>
<proteinExistence type="predicted"/>
<accession>A0AAX4P0E5</accession>
<name>A0AAX4P0E5_9CHLO</name>
<evidence type="ECO:0000256" key="1">
    <source>
        <dbReference type="SAM" id="Phobius"/>
    </source>
</evidence>
<reference evidence="2 3" key="1">
    <citation type="submission" date="2024-03" db="EMBL/GenBank/DDBJ databases">
        <title>Complete genome sequence of the green alga Chloropicon roscoffensis RCC1871.</title>
        <authorList>
            <person name="Lemieux C."/>
            <person name="Pombert J.-F."/>
            <person name="Otis C."/>
            <person name="Turmel M."/>
        </authorList>
    </citation>
    <scope>NUCLEOTIDE SEQUENCE [LARGE SCALE GENOMIC DNA]</scope>
    <source>
        <strain evidence="2 3">RCC1871</strain>
    </source>
</reference>
<feature type="transmembrane region" description="Helical" evidence="1">
    <location>
        <begin position="162"/>
        <end position="180"/>
    </location>
</feature>